<dbReference type="CDD" id="cd04496">
    <property type="entry name" value="SSB_OBF"/>
    <property type="match status" value="1"/>
</dbReference>
<proteinExistence type="predicted"/>
<evidence type="ECO:0000256" key="1">
    <source>
        <dbReference type="ARBA" id="ARBA00023125"/>
    </source>
</evidence>
<feature type="region of interest" description="Disordered" evidence="3">
    <location>
        <begin position="111"/>
        <end position="136"/>
    </location>
</feature>
<dbReference type="EMBL" id="CP018092">
    <property type="protein sequence ID" value="ATS19220.1"/>
    <property type="molecule type" value="Genomic_DNA"/>
</dbReference>
<evidence type="ECO:0000313" key="5">
    <source>
        <dbReference type="Proteomes" id="UP000231057"/>
    </source>
</evidence>
<dbReference type="AlphaFoldDB" id="A0A2D2Q3Y0"/>
<reference evidence="4 5" key="1">
    <citation type="submission" date="2016-11" db="EMBL/GenBank/DDBJ databases">
        <title>Complete genome sequence of thermophilic cyanobacteria strain Synechococcus sp. PCC6715.</title>
        <authorList>
            <person name="Tang J."/>
            <person name="Daroch M."/>
            <person name="Liang Y."/>
            <person name="Jiang D."/>
            <person name="Shah M."/>
        </authorList>
    </citation>
    <scope>NUCLEOTIDE SEQUENCE [LARGE SCALE GENOMIC DNA]</scope>
    <source>
        <strain evidence="4 5">PCC 6715</strain>
    </source>
</reference>
<dbReference type="OrthoDB" id="513679at2"/>
<dbReference type="Proteomes" id="UP000231057">
    <property type="component" value="Chromosome"/>
</dbReference>
<dbReference type="SUPFAM" id="SSF50249">
    <property type="entry name" value="Nucleic acid-binding proteins"/>
    <property type="match status" value="1"/>
</dbReference>
<dbReference type="RefSeq" id="WP_099799557.1">
    <property type="nucleotide sequence ID" value="NZ_CP018092.1"/>
</dbReference>
<reference evidence="5" key="2">
    <citation type="journal article" date="2022" name="Front. Microbiol.">
        <title>Comparative Genomic Analysis Revealed Distinct Molecular Components and Organization of CO2-Concentrating Mechanism in Thermophilic Cyanobacteria.</title>
        <authorList>
            <person name="Tang J."/>
            <person name="Zhou H."/>
            <person name="Yao D."/>
            <person name="Riaz S."/>
            <person name="You D."/>
            <person name="Klepacz-Smolka A."/>
            <person name="Daroch M."/>
        </authorList>
    </citation>
    <scope>NUCLEOTIDE SEQUENCE [LARGE SCALE GENOMIC DNA]</scope>
    <source>
        <strain evidence="5">PCC 6715</strain>
    </source>
</reference>
<evidence type="ECO:0000256" key="3">
    <source>
        <dbReference type="SAM" id="MobiDB-lite"/>
    </source>
</evidence>
<dbReference type="InterPro" id="IPR000424">
    <property type="entry name" value="Primosome_PriB/ssb"/>
</dbReference>
<gene>
    <name evidence="4" type="ORF">BRW62_11275</name>
</gene>
<name>A0A2D2Q3Y0_PARLV</name>
<dbReference type="Gene3D" id="2.40.50.140">
    <property type="entry name" value="Nucleic acid-binding proteins"/>
    <property type="match status" value="1"/>
</dbReference>
<dbReference type="InterPro" id="IPR012340">
    <property type="entry name" value="NA-bd_OB-fold"/>
</dbReference>
<dbReference type="PROSITE" id="PS50935">
    <property type="entry name" value="SSB"/>
    <property type="match status" value="1"/>
</dbReference>
<accession>A0A2D2Q3Y0</accession>
<protein>
    <recommendedName>
        <fullName evidence="6">Single-stranded DNA-binding protein</fullName>
    </recommendedName>
</protein>
<keyword evidence="5" id="KW-1185">Reference proteome</keyword>
<keyword evidence="1 2" id="KW-0238">DNA-binding</keyword>
<dbReference type="GO" id="GO:0003697">
    <property type="term" value="F:single-stranded DNA binding"/>
    <property type="evidence" value="ECO:0007669"/>
    <property type="project" value="InterPro"/>
</dbReference>
<evidence type="ECO:0000256" key="2">
    <source>
        <dbReference type="PROSITE-ProRule" id="PRU00252"/>
    </source>
</evidence>
<evidence type="ECO:0008006" key="6">
    <source>
        <dbReference type="Google" id="ProtNLM"/>
    </source>
</evidence>
<dbReference type="KEGG" id="slw:BRW62_11275"/>
<sequence length="136" mass="15025">MNSCVLFAEVIEAPELRYTQDNQMAVATMVVQFQGIRSEEPPMSLRAVGWGGLGQKMHAECHVGDRLILEGRLKMDTIDRAEGFKEKRAELVVSRFYAVEGNVVDHVAHPSSVQSAPKVPVAPPPPEDLNLDEVPF</sequence>
<dbReference type="Pfam" id="PF00436">
    <property type="entry name" value="SSB"/>
    <property type="match status" value="1"/>
</dbReference>
<organism evidence="4 5">
    <name type="scientific">Parathermosynechococcus lividus PCC 6715</name>
    <dbReference type="NCBI Taxonomy" id="1917166"/>
    <lineage>
        <taxon>Bacteria</taxon>
        <taxon>Bacillati</taxon>
        <taxon>Cyanobacteriota</taxon>
        <taxon>Cyanophyceae</taxon>
        <taxon>Acaryochloridales</taxon>
        <taxon>Thermosynechococcaceae</taxon>
        <taxon>Parathermosynechococcus</taxon>
    </lineage>
</organism>
<evidence type="ECO:0000313" key="4">
    <source>
        <dbReference type="EMBL" id="ATS19220.1"/>
    </source>
</evidence>